<dbReference type="Pfam" id="PF00385">
    <property type="entry name" value="Chromo"/>
    <property type="match status" value="1"/>
</dbReference>
<evidence type="ECO:0000256" key="2">
    <source>
        <dbReference type="SAM" id="MobiDB-lite"/>
    </source>
</evidence>
<feature type="compositionally biased region" description="Low complexity" evidence="2">
    <location>
        <begin position="248"/>
        <end position="259"/>
    </location>
</feature>
<evidence type="ECO:0000256" key="1">
    <source>
        <dbReference type="ARBA" id="ARBA00011353"/>
    </source>
</evidence>
<evidence type="ECO:0000313" key="5">
    <source>
        <dbReference type="Proteomes" id="UP000186583"/>
    </source>
</evidence>
<keyword evidence="5" id="KW-1185">Reference proteome</keyword>
<dbReference type="OrthoDB" id="3543857at2759"/>
<comment type="caution">
    <text evidence="4">The sequence shown here is derived from an EMBL/GenBank/DDBJ whole genome shotgun (WGS) entry which is preliminary data.</text>
</comment>
<dbReference type="AlphaFoldDB" id="A0A1Q8RZS7"/>
<comment type="subunit">
    <text evidence="1">Component of the NuA4 histone acetyltransferase complex.</text>
</comment>
<feature type="compositionally biased region" description="Acidic residues" evidence="2">
    <location>
        <begin position="236"/>
        <end position="247"/>
    </location>
</feature>
<feature type="non-terminal residue" evidence="4">
    <location>
        <position position="1"/>
    </location>
</feature>
<dbReference type="STRING" id="708187.A0A1Q8RZS7"/>
<dbReference type="SUPFAM" id="SSF54160">
    <property type="entry name" value="Chromo domain-like"/>
    <property type="match status" value="1"/>
</dbReference>
<sequence>ERTMSPSSNLIWFGGRPSTGTNGSNPFATPHIKPTDRRELAVVFENIASYRAYTPGAGPRLRPVTLLPLRDTTAYIRDEFFVPHSISRDGKKRLQYVVGWTDLPAARLQVDAERIGDYVSPMAYEEWCTARAAEREEEERRTEEEDNVRLVAQKTKNKQTGGRGGRKRKRQQAVETSTPPPATKTKELSRPGKDAPSLSTPSKARLEAFRELDDEIDTEDTEDVEHAIFRQLNGDESFEMTAEESYESGEWSGSSAARSPAEDDEDEYGDEDEDEEEESELFEVLRIEGFQLRRVKNRPVGYFLVRWKGEWPPDQNPTWEPDSNIPATLIRDYLLEHPPAASHARFVEQYISPTWAARKYSSVSEAFEGADGGVGDENAIEDGDAEGEYGDEMLLVTDEQVENMQPRLSW</sequence>
<feature type="region of interest" description="Disordered" evidence="2">
    <location>
        <begin position="231"/>
        <end position="278"/>
    </location>
</feature>
<proteinExistence type="predicted"/>
<evidence type="ECO:0000313" key="4">
    <source>
        <dbReference type="EMBL" id="OLN93215.1"/>
    </source>
</evidence>
<evidence type="ECO:0000259" key="3">
    <source>
        <dbReference type="PROSITE" id="PS50013"/>
    </source>
</evidence>
<feature type="domain" description="Chromo" evidence="3">
    <location>
        <begin position="282"/>
        <end position="325"/>
    </location>
</feature>
<feature type="region of interest" description="Disordered" evidence="2">
    <location>
        <begin position="1"/>
        <end position="24"/>
    </location>
</feature>
<dbReference type="CDD" id="cd00024">
    <property type="entry name" value="CD_CSD"/>
    <property type="match status" value="1"/>
</dbReference>
<dbReference type="PROSITE" id="PS50013">
    <property type="entry name" value="CHROMO_2"/>
    <property type="match status" value="1"/>
</dbReference>
<dbReference type="InterPro" id="IPR023780">
    <property type="entry name" value="Chromo_domain"/>
</dbReference>
<dbReference type="GO" id="GO:0006338">
    <property type="term" value="P:chromatin remodeling"/>
    <property type="evidence" value="ECO:0007669"/>
    <property type="project" value="UniProtKB-ARBA"/>
</dbReference>
<dbReference type="Gene3D" id="2.40.50.40">
    <property type="match status" value="1"/>
</dbReference>
<dbReference type="InterPro" id="IPR016197">
    <property type="entry name" value="Chromo-like_dom_sf"/>
</dbReference>
<reference evidence="4 5" key="1">
    <citation type="submission" date="2016-11" db="EMBL/GenBank/DDBJ databases">
        <title>Draft Genome Assembly of Colletotrichum chlorophyti a pathogen of herbaceous plants.</title>
        <authorList>
            <person name="Gan P."/>
            <person name="Narusaka M."/>
            <person name="Tsushima A."/>
            <person name="Narusaka Y."/>
            <person name="Takano Y."/>
            <person name="Shirasu K."/>
        </authorList>
    </citation>
    <scope>NUCLEOTIDE SEQUENCE [LARGE SCALE GENOMIC DNA]</scope>
    <source>
        <strain evidence="4 5">NTL11</strain>
    </source>
</reference>
<organism evidence="4 5">
    <name type="scientific">Colletotrichum chlorophyti</name>
    <dbReference type="NCBI Taxonomy" id="708187"/>
    <lineage>
        <taxon>Eukaryota</taxon>
        <taxon>Fungi</taxon>
        <taxon>Dikarya</taxon>
        <taxon>Ascomycota</taxon>
        <taxon>Pezizomycotina</taxon>
        <taxon>Sordariomycetes</taxon>
        <taxon>Hypocreomycetidae</taxon>
        <taxon>Glomerellales</taxon>
        <taxon>Glomerellaceae</taxon>
        <taxon>Colletotrichum</taxon>
    </lineage>
</organism>
<gene>
    <name evidence="4" type="ORF">CCHL11_07615</name>
</gene>
<feature type="region of interest" description="Disordered" evidence="2">
    <location>
        <begin position="135"/>
        <end position="205"/>
    </location>
</feature>
<dbReference type="Proteomes" id="UP000186583">
    <property type="component" value="Unassembled WGS sequence"/>
</dbReference>
<feature type="compositionally biased region" description="Polar residues" evidence="2">
    <location>
        <begin position="1"/>
        <end position="10"/>
    </location>
</feature>
<accession>A0A1Q8RZS7</accession>
<name>A0A1Q8RZS7_9PEZI</name>
<dbReference type="EMBL" id="MPGH01000055">
    <property type="protein sequence ID" value="OLN93215.1"/>
    <property type="molecule type" value="Genomic_DNA"/>
</dbReference>
<protein>
    <recommendedName>
        <fullName evidence="3">Chromo domain-containing protein</fullName>
    </recommendedName>
</protein>
<feature type="compositionally biased region" description="Acidic residues" evidence="2">
    <location>
        <begin position="262"/>
        <end position="278"/>
    </location>
</feature>
<feature type="compositionally biased region" description="Basic and acidic residues" evidence="2">
    <location>
        <begin position="184"/>
        <end position="193"/>
    </location>
</feature>
<dbReference type="InterPro" id="IPR000953">
    <property type="entry name" value="Chromo/chromo_shadow_dom"/>
</dbReference>